<evidence type="ECO:0000313" key="2">
    <source>
        <dbReference type="EMBL" id="AST90851.1"/>
    </source>
</evidence>
<dbReference type="Proteomes" id="UP000215224">
    <property type="component" value="Chromosome"/>
</dbReference>
<dbReference type="EMBL" id="CP018866">
    <property type="protein sequence ID" value="AST90851.1"/>
    <property type="molecule type" value="Genomic_DNA"/>
</dbReference>
<dbReference type="SUPFAM" id="SSF54593">
    <property type="entry name" value="Glyoxalase/Bleomycin resistance protein/Dihydroxybiphenyl dioxygenase"/>
    <property type="match status" value="1"/>
</dbReference>
<reference evidence="2 3" key="1">
    <citation type="submission" date="2016-12" db="EMBL/GenBank/DDBJ databases">
        <title>The whole genome sequencing and assembly of Bacillus cohnii DSM 6307T strain.</title>
        <authorList>
            <person name="Lee Y.-J."/>
            <person name="Yi H."/>
            <person name="Bahn Y.-S."/>
            <person name="Kim J.F."/>
            <person name="Lee D.-W."/>
        </authorList>
    </citation>
    <scope>NUCLEOTIDE SEQUENCE [LARGE SCALE GENOMIC DNA]</scope>
    <source>
        <strain evidence="2 3">DSM 6307</strain>
    </source>
</reference>
<protein>
    <recommendedName>
        <fullName evidence="1">Glyoxalase/fosfomycin resistance/dioxygenase domain-containing protein</fullName>
    </recommendedName>
</protein>
<name>A0A223KMY1_9BACI</name>
<dbReference type="InterPro" id="IPR029068">
    <property type="entry name" value="Glyas_Bleomycin-R_OHBP_Dase"/>
</dbReference>
<feature type="domain" description="Glyoxalase/fosfomycin resistance/dioxygenase" evidence="1">
    <location>
        <begin position="15"/>
        <end position="122"/>
    </location>
</feature>
<gene>
    <name evidence="2" type="ORF">BC6307_05900</name>
</gene>
<dbReference type="InterPro" id="IPR004360">
    <property type="entry name" value="Glyas_Fos-R_dOase_dom"/>
</dbReference>
<evidence type="ECO:0000259" key="1">
    <source>
        <dbReference type="Pfam" id="PF00903"/>
    </source>
</evidence>
<dbReference type="STRING" id="1314751.GCA_001591425_00105"/>
<proteinExistence type="predicted"/>
<evidence type="ECO:0000313" key="3">
    <source>
        <dbReference type="Proteomes" id="UP000215224"/>
    </source>
</evidence>
<dbReference type="AlphaFoldDB" id="A0A223KMY1"/>
<dbReference type="RefSeq" id="WP_235858024.1">
    <property type="nucleotide sequence ID" value="NZ_CP018866.1"/>
</dbReference>
<dbReference type="KEGG" id="bcoh:BC6307_05900"/>
<sequence length="125" mass="14310">MDNVKNASPIQSKVGAIFIPVRDVKKAKTWYCKMLGIPETDKEELGHLFVLPLEGVDVILDEMPMWSNKETLSVYKAPAFMFKTENINTSYEYMKKMGADLVTEVQNSQWFVCKDLDGNHIMICQ</sequence>
<dbReference type="Gene3D" id="3.10.180.10">
    <property type="entry name" value="2,3-Dihydroxybiphenyl 1,2-Dioxygenase, domain 1"/>
    <property type="match status" value="1"/>
</dbReference>
<organism evidence="2 3">
    <name type="scientific">Sutcliffiella cohnii</name>
    <dbReference type="NCBI Taxonomy" id="33932"/>
    <lineage>
        <taxon>Bacteria</taxon>
        <taxon>Bacillati</taxon>
        <taxon>Bacillota</taxon>
        <taxon>Bacilli</taxon>
        <taxon>Bacillales</taxon>
        <taxon>Bacillaceae</taxon>
        <taxon>Sutcliffiella</taxon>
    </lineage>
</organism>
<accession>A0A223KMY1</accession>
<keyword evidence="3" id="KW-1185">Reference proteome</keyword>
<dbReference type="Pfam" id="PF00903">
    <property type="entry name" value="Glyoxalase"/>
    <property type="match status" value="1"/>
</dbReference>